<evidence type="ECO:0000313" key="6">
    <source>
        <dbReference type="Proteomes" id="UP000728185"/>
    </source>
</evidence>
<dbReference type="Pfam" id="PF00013">
    <property type="entry name" value="KH_1"/>
    <property type="match status" value="2"/>
</dbReference>
<dbReference type="PROSITE" id="PS50084">
    <property type="entry name" value="KH_TYPE_1"/>
    <property type="match status" value="2"/>
</dbReference>
<accession>A0A8E0VP61</accession>
<name>A0A8E0VP61_9TREM</name>
<feature type="compositionally biased region" description="Low complexity" evidence="3">
    <location>
        <begin position="751"/>
        <end position="762"/>
    </location>
</feature>
<keyword evidence="2" id="KW-0694">RNA-binding</keyword>
<evidence type="ECO:0000256" key="1">
    <source>
        <dbReference type="ARBA" id="ARBA00022737"/>
    </source>
</evidence>
<dbReference type="InterPro" id="IPR004088">
    <property type="entry name" value="KH_dom_type_1"/>
</dbReference>
<keyword evidence="1" id="KW-0677">Repeat</keyword>
<dbReference type="EMBL" id="LUCM01002883">
    <property type="protein sequence ID" value="KAA0196663.1"/>
    <property type="molecule type" value="Genomic_DNA"/>
</dbReference>
<dbReference type="CDD" id="cd22439">
    <property type="entry name" value="KH-I_PCBP_rpt3"/>
    <property type="match status" value="1"/>
</dbReference>
<dbReference type="InterPro" id="IPR004087">
    <property type="entry name" value="KH_dom"/>
</dbReference>
<comment type="caution">
    <text evidence="5">The sequence shown here is derived from an EMBL/GenBank/DDBJ whole genome shotgun (WGS) entry which is preliminary data.</text>
</comment>
<proteinExistence type="predicted"/>
<feature type="region of interest" description="Disordered" evidence="3">
    <location>
        <begin position="738"/>
        <end position="762"/>
    </location>
</feature>
<evidence type="ECO:0000256" key="2">
    <source>
        <dbReference type="PROSITE-ProRule" id="PRU00117"/>
    </source>
</evidence>
<feature type="domain" description="K Homology" evidence="4">
    <location>
        <begin position="621"/>
        <end position="691"/>
    </location>
</feature>
<dbReference type="SUPFAM" id="SSF54791">
    <property type="entry name" value="Eukaryotic type KH-domain (KH-domain type I)"/>
    <property type="match status" value="3"/>
</dbReference>
<dbReference type="InterPro" id="IPR036612">
    <property type="entry name" value="KH_dom_type_1_sf"/>
</dbReference>
<evidence type="ECO:0000313" key="5">
    <source>
        <dbReference type="EMBL" id="KAA0196663.1"/>
    </source>
</evidence>
<dbReference type="OrthoDB" id="442947at2759"/>
<sequence>MALTSVMTAYPTQQNADLSSGAIGLQAFPTLQAVNIPQPKQMSLLNSSDASASLLVPSVTPPHTPYFQSASLPNAYFATPNSTADPFRFIHPTLHALINPYSPFHASTYSTPLVNGHSSRPCLLPTPSPTVQTAGAESMTMSETSTLGRHVISAEAQCESSSVSDDPITSRHVMNNSENPLSHQNPIILIVRLLMSGKSGARINISDGSSPERIVTITGTTDQIFVAFSLMSQKFEDDFTQGLLRMGDDGVTCPPVTLRLLVPATQCGSIIGKGGSRIKDVRELTGASIQVASEALPTSTERTVTISGSAKAIAKCIRQLCDIFIESPAKGPVIPYRPKPAFVNHPVMCPAGPYPGRVLHSPLPYPGLQGENNAENPYGNYTTTHGLKHSSPVQISTEPSTPIPSSSVGQSVIGTIGMPQPKVVTLDGNNSVAFNNPADSTNPANAINPGRPNLVSDFIGDPAQISGALSYPDFTNNPISLLNAIQSNHLAASTLPNPILNPIAPGFAFSELTINPRLLGFYSPQSISIPQTTGPDTGDDLSDPRQATNAAFLSDLCTNNPMLSLVPPNGYIPSTGMLSPVPASPVPFLPNKSSILGLPAFPLQTTLINQANGLPACPEDTNVIKEIVLSNDLIGCIIGRGGTTVNEIRNISKAQVKISNCEDGAKDRKITLSGSPQAVNLAHFLIVNSVAAHQQMWSLNVQLASAATYLMTRSYLANEVADNYRNLLSTLNAVGQMEETKSQESNSDVVSNSQPNHNNSPNACEPCVKFPLPVPDTELIATLTNTQVLKTKWLSDKCNDIKHQIRSKVAPY</sequence>
<dbReference type="CDD" id="cd22438">
    <property type="entry name" value="KH-I_PCBP_rpt1"/>
    <property type="match status" value="1"/>
</dbReference>
<protein>
    <submittedName>
        <fullName evidence="5">Poly(RC)-binding protein 2</fullName>
    </submittedName>
</protein>
<dbReference type="SMART" id="SM00322">
    <property type="entry name" value="KH"/>
    <property type="match status" value="2"/>
</dbReference>
<gene>
    <name evidence="5" type="ORF">FBUS_03751</name>
</gene>
<evidence type="ECO:0000256" key="3">
    <source>
        <dbReference type="SAM" id="MobiDB-lite"/>
    </source>
</evidence>
<feature type="compositionally biased region" description="Low complexity" evidence="3">
    <location>
        <begin position="395"/>
        <end position="407"/>
    </location>
</feature>
<dbReference type="AlphaFoldDB" id="A0A8E0VP61"/>
<dbReference type="GO" id="GO:0003723">
    <property type="term" value="F:RNA binding"/>
    <property type="evidence" value="ECO:0007669"/>
    <property type="project" value="UniProtKB-UniRule"/>
</dbReference>
<reference evidence="5" key="1">
    <citation type="submission" date="2019-05" db="EMBL/GenBank/DDBJ databases">
        <title>Annotation for the trematode Fasciolopsis buski.</title>
        <authorList>
            <person name="Choi Y.-J."/>
        </authorList>
    </citation>
    <scope>NUCLEOTIDE SEQUENCE</scope>
    <source>
        <strain evidence="5">HT</strain>
        <tissue evidence="5">Whole worm</tissue>
    </source>
</reference>
<dbReference type="PANTHER" id="PTHR10288">
    <property type="entry name" value="KH DOMAIN CONTAINING RNA BINDING PROTEIN"/>
    <property type="match status" value="1"/>
</dbReference>
<feature type="region of interest" description="Disordered" evidence="3">
    <location>
        <begin position="383"/>
        <end position="409"/>
    </location>
</feature>
<dbReference type="CDD" id="cd02396">
    <property type="entry name" value="KH-I_PCBP_rpt2"/>
    <property type="match status" value="1"/>
</dbReference>
<feature type="domain" description="K Homology" evidence="4">
    <location>
        <begin position="254"/>
        <end position="325"/>
    </location>
</feature>
<organism evidence="5 6">
    <name type="scientific">Fasciolopsis buskii</name>
    <dbReference type="NCBI Taxonomy" id="27845"/>
    <lineage>
        <taxon>Eukaryota</taxon>
        <taxon>Metazoa</taxon>
        <taxon>Spiralia</taxon>
        <taxon>Lophotrochozoa</taxon>
        <taxon>Platyhelminthes</taxon>
        <taxon>Trematoda</taxon>
        <taxon>Digenea</taxon>
        <taxon>Plagiorchiida</taxon>
        <taxon>Echinostomata</taxon>
        <taxon>Echinostomatoidea</taxon>
        <taxon>Fasciolidae</taxon>
        <taxon>Fasciolopsis</taxon>
    </lineage>
</organism>
<dbReference type="Proteomes" id="UP000728185">
    <property type="component" value="Unassembled WGS sequence"/>
</dbReference>
<keyword evidence="6" id="KW-1185">Reference proteome</keyword>
<dbReference type="Gene3D" id="3.30.1370.10">
    <property type="entry name" value="K Homology domain, type 1"/>
    <property type="match status" value="3"/>
</dbReference>
<evidence type="ECO:0000259" key="4">
    <source>
        <dbReference type="SMART" id="SM00322"/>
    </source>
</evidence>